<dbReference type="Proteomes" id="UP000195080">
    <property type="component" value="Chromosome"/>
</dbReference>
<evidence type="ECO:0000256" key="1">
    <source>
        <dbReference type="SAM" id="Phobius"/>
    </source>
</evidence>
<gene>
    <name evidence="2" type="ORF">A5866_001727</name>
</gene>
<name>A0ABZ2T5K0_9ENTE</name>
<keyword evidence="1" id="KW-0472">Membrane</keyword>
<protein>
    <submittedName>
        <fullName evidence="2">Uncharacterized protein</fullName>
    </submittedName>
</protein>
<keyword evidence="1" id="KW-0812">Transmembrane</keyword>
<dbReference type="RefSeq" id="WP_086443783.1">
    <property type="nucleotide sequence ID" value="NZ_CP147248.1"/>
</dbReference>
<keyword evidence="3" id="KW-1185">Reference proteome</keyword>
<feature type="transmembrane region" description="Helical" evidence="1">
    <location>
        <begin position="12"/>
        <end position="28"/>
    </location>
</feature>
<keyword evidence="1" id="KW-1133">Transmembrane helix</keyword>
<proteinExistence type="predicted"/>
<organism evidence="2 3">
    <name type="scientific">Candidatus Enterococcus lemimoniae</name>
    <dbReference type="NCBI Taxonomy" id="1834167"/>
    <lineage>
        <taxon>Bacteria</taxon>
        <taxon>Bacillati</taxon>
        <taxon>Bacillota</taxon>
        <taxon>Bacilli</taxon>
        <taxon>Lactobacillales</taxon>
        <taxon>Enterococcaceae</taxon>
        <taxon>Enterococcus</taxon>
    </lineage>
</organism>
<sequence>MVKNLNKFFKRESVNFLYYIIILAGLLISKKTGLFYLGVVLVGLAIVTNYKMFVKKNKY</sequence>
<accession>A0ABZ2T5K0</accession>
<feature type="transmembrane region" description="Helical" evidence="1">
    <location>
        <begin position="34"/>
        <end position="53"/>
    </location>
</feature>
<evidence type="ECO:0000313" key="2">
    <source>
        <dbReference type="EMBL" id="WYJ86643.1"/>
    </source>
</evidence>
<reference evidence="3" key="1">
    <citation type="submission" date="2017-05" db="EMBL/GenBank/DDBJ databases">
        <title>The Genome Sequence of EEnterococcus faecalis 9F2_4866.</title>
        <authorList>
            <consortium name="The Broad Institute Genomics Platform"/>
            <consortium name="The Broad Institute Genomic Center for Infectious Diseases"/>
            <person name="Earl A."/>
            <person name="Manson A."/>
            <person name="Schwartman J."/>
            <person name="Gilmore M."/>
            <person name="Abouelleil A."/>
            <person name="Cao P."/>
            <person name="Chapman S."/>
            <person name="Cusick C."/>
            <person name="Shea T."/>
            <person name="Young S."/>
            <person name="Neafsey D."/>
            <person name="Nusbaum C."/>
            <person name="Birren B."/>
        </authorList>
    </citation>
    <scope>NUCLEOTIDE SEQUENCE [LARGE SCALE GENOMIC DNA]</scope>
    <source>
        <strain evidence="3">12C11_DIV0727</strain>
    </source>
</reference>
<dbReference type="EMBL" id="CP147248">
    <property type="protein sequence ID" value="WYJ86643.1"/>
    <property type="molecule type" value="Genomic_DNA"/>
</dbReference>
<evidence type="ECO:0000313" key="3">
    <source>
        <dbReference type="Proteomes" id="UP000195080"/>
    </source>
</evidence>